<dbReference type="EMBL" id="WOGU01000009">
    <property type="protein sequence ID" value="MUN63817.1"/>
    <property type="molecule type" value="Genomic_DNA"/>
</dbReference>
<feature type="transmembrane region" description="Helical" evidence="1">
    <location>
        <begin position="231"/>
        <end position="250"/>
    </location>
</feature>
<comment type="caution">
    <text evidence="2">The sequence shown here is derived from an EMBL/GenBank/DDBJ whole genome shotgun (WGS) entry which is preliminary data.</text>
</comment>
<feature type="transmembrane region" description="Helical" evidence="1">
    <location>
        <begin position="141"/>
        <end position="161"/>
    </location>
</feature>
<proteinExistence type="predicted"/>
<evidence type="ECO:0000313" key="2">
    <source>
        <dbReference type="EMBL" id="MUN63817.1"/>
    </source>
</evidence>
<feature type="transmembrane region" description="Helical" evidence="1">
    <location>
        <begin position="53"/>
        <end position="71"/>
    </location>
</feature>
<dbReference type="RefSeq" id="WP_156269711.1">
    <property type="nucleotide sequence ID" value="NZ_WOGU01000009.1"/>
</dbReference>
<dbReference type="Proteomes" id="UP000436989">
    <property type="component" value="Unassembled WGS sequence"/>
</dbReference>
<name>A0A6N8GNL3_9MICC</name>
<keyword evidence="1" id="KW-1133">Transmembrane helix</keyword>
<keyword evidence="1" id="KW-0812">Transmembrane</keyword>
<feature type="transmembrane region" description="Helical" evidence="1">
    <location>
        <begin position="198"/>
        <end position="219"/>
    </location>
</feature>
<feature type="transmembrane region" description="Helical" evidence="1">
    <location>
        <begin position="297"/>
        <end position="315"/>
    </location>
</feature>
<dbReference type="AlphaFoldDB" id="A0A6N8GNL3"/>
<evidence type="ECO:0000256" key="1">
    <source>
        <dbReference type="SAM" id="Phobius"/>
    </source>
</evidence>
<accession>A0A6N8GNL3</accession>
<keyword evidence="3" id="KW-1185">Reference proteome</keyword>
<gene>
    <name evidence="2" type="ORF">GMA12_11820</name>
</gene>
<organism evidence="2 3">
    <name type="scientific">Kocuria sediminis</name>
    <dbReference type="NCBI Taxonomy" id="1038857"/>
    <lineage>
        <taxon>Bacteria</taxon>
        <taxon>Bacillati</taxon>
        <taxon>Actinomycetota</taxon>
        <taxon>Actinomycetes</taxon>
        <taxon>Micrococcales</taxon>
        <taxon>Micrococcaceae</taxon>
        <taxon>Kocuria</taxon>
    </lineage>
</organism>
<sequence length="357" mass="37645">MDPPAQQTADVPVPFVGRVVVGVLPGAVVAVLGIPLLAWWLMDEAGDARVGWWPVPVIALVGLVALLGHYAGATPPEGRTRTERKQMERALSAIPRKGPVPDDPLVRRAVVVSACNNIAALVFLGAVLVGMALGAGVRPGYSWFAASGGAVGLAVVAALQLRRHWANYQALHARAHALAVDGGLRQVDAVPVPTVGQVLAHSVPAVLVLAAGVPLVVQWTLDGHGDVLGDWSHLPLIALITVASVLHALVRAPRPRLGVDVDRGAMQRWLVFAAVSRGLPENPRTRITAGAFACQQLEAAVLMLAGVASLITTAIIRSSPWWAIVGALIVLIWTVQVIRARRGWNYLQLLHAGDRTG</sequence>
<evidence type="ECO:0000313" key="3">
    <source>
        <dbReference type="Proteomes" id="UP000436989"/>
    </source>
</evidence>
<reference evidence="2 3" key="1">
    <citation type="submission" date="2019-12" db="EMBL/GenBank/DDBJ databases">
        <authorList>
            <person name="Shi Y."/>
        </authorList>
    </citation>
    <scope>NUCLEOTIDE SEQUENCE [LARGE SCALE GENOMIC DNA]</scope>
    <source>
        <strain evidence="2 3">JCM 17929</strain>
    </source>
</reference>
<protein>
    <submittedName>
        <fullName evidence="2">Uncharacterized protein</fullName>
    </submittedName>
</protein>
<keyword evidence="1" id="KW-0472">Membrane</keyword>
<feature type="transmembrane region" description="Helical" evidence="1">
    <location>
        <begin position="321"/>
        <end position="338"/>
    </location>
</feature>
<feature type="transmembrane region" description="Helical" evidence="1">
    <location>
        <begin position="20"/>
        <end position="41"/>
    </location>
</feature>
<feature type="transmembrane region" description="Helical" evidence="1">
    <location>
        <begin position="114"/>
        <end position="135"/>
    </location>
</feature>